<dbReference type="EMBL" id="VCGU01000001">
    <property type="protein sequence ID" value="TRY80680.1"/>
    <property type="molecule type" value="Genomic_DNA"/>
</dbReference>
<evidence type="ECO:0000256" key="4">
    <source>
        <dbReference type="ARBA" id="ARBA00023136"/>
    </source>
</evidence>
<evidence type="ECO:0000256" key="1">
    <source>
        <dbReference type="ARBA" id="ARBA00004141"/>
    </source>
</evidence>
<comment type="subcellular location">
    <subcellularLocation>
        <location evidence="1">Membrane</location>
        <topology evidence="1">Multi-pass membrane protein</topology>
    </subcellularLocation>
</comment>
<gene>
    <name evidence="6" type="ORF">TCAL_13750</name>
</gene>
<feature type="transmembrane region" description="Helical" evidence="5">
    <location>
        <begin position="303"/>
        <end position="325"/>
    </location>
</feature>
<evidence type="ECO:0000313" key="7">
    <source>
        <dbReference type="Proteomes" id="UP000318571"/>
    </source>
</evidence>
<organism evidence="6 7">
    <name type="scientific">Tigriopus californicus</name>
    <name type="common">Marine copepod</name>
    <dbReference type="NCBI Taxonomy" id="6832"/>
    <lineage>
        <taxon>Eukaryota</taxon>
        <taxon>Metazoa</taxon>
        <taxon>Ecdysozoa</taxon>
        <taxon>Arthropoda</taxon>
        <taxon>Crustacea</taxon>
        <taxon>Multicrustacea</taxon>
        <taxon>Hexanauplia</taxon>
        <taxon>Copepoda</taxon>
        <taxon>Harpacticoida</taxon>
        <taxon>Harpacticidae</taxon>
        <taxon>Tigriopus</taxon>
    </lineage>
</organism>
<dbReference type="GO" id="GO:0016020">
    <property type="term" value="C:membrane"/>
    <property type="evidence" value="ECO:0007669"/>
    <property type="project" value="UniProtKB-SubCell"/>
</dbReference>
<dbReference type="Pfam" id="PF01925">
    <property type="entry name" value="TauE"/>
    <property type="match status" value="1"/>
</dbReference>
<dbReference type="InterPro" id="IPR002781">
    <property type="entry name" value="TM_pro_TauE-like"/>
</dbReference>
<feature type="transmembrane region" description="Helical" evidence="5">
    <location>
        <begin position="233"/>
        <end position="265"/>
    </location>
</feature>
<keyword evidence="7" id="KW-1185">Reference proteome</keyword>
<comment type="caution">
    <text evidence="6">The sequence shown here is derived from an EMBL/GenBank/DDBJ whole genome shotgun (WGS) entry which is preliminary data.</text>
</comment>
<evidence type="ECO:0000256" key="5">
    <source>
        <dbReference type="SAM" id="Phobius"/>
    </source>
</evidence>
<dbReference type="Proteomes" id="UP000318571">
    <property type="component" value="Chromosome 12"/>
</dbReference>
<accession>A0A553PSN7</accession>
<dbReference type="PANTHER" id="PTHR31154:SF4">
    <property type="entry name" value="MEMBRANE TRANSPORTER PROTEIN"/>
    <property type="match status" value="1"/>
</dbReference>
<dbReference type="PANTHER" id="PTHR31154">
    <property type="entry name" value="MEMBRANE TRANSPORTER PROTEIN"/>
    <property type="match status" value="1"/>
</dbReference>
<feature type="transmembrane region" description="Helical" evidence="5">
    <location>
        <begin position="167"/>
        <end position="184"/>
    </location>
</feature>
<feature type="transmembrane region" description="Helical" evidence="5">
    <location>
        <begin position="66"/>
        <end position="85"/>
    </location>
</feature>
<feature type="transmembrane region" description="Helical" evidence="5">
    <location>
        <begin position="196"/>
        <end position="212"/>
    </location>
</feature>
<feature type="transmembrane region" description="Helical" evidence="5">
    <location>
        <begin position="97"/>
        <end position="121"/>
    </location>
</feature>
<feature type="transmembrane region" description="Helical" evidence="5">
    <location>
        <begin position="345"/>
        <end position="362"/>
    </location>
</feature>
<name>A0A553PSN7_TIGCA</name>
<evidence type="ECO:0000313" key="6">
    <source>
        <dbReference type="EMBL" id="TRY80680.1"/>
    </source>
</evidence>
<evidence type="ECO:0008006" key="8">
    <source>
        <dbReference type="Google" id="ProtNLM"/>
    </source>
</evidence>
<keyword evidence="2 5" id="KW-0812">Transmembrane</keyword>
<protein>
    <recommendedName>
        <fullName evidence="8">Membrane transporter protein</fullName>
    </recommendedName>
</protein>
<dbReference type="OMA" id="WQLIAVG"/>
<keyword evidence="3 5" id="KW-1133">Transmembrane helix</keyword>
<proteinExistence type="predicted"/>
<keyword evidence="4 5" id="KW-0472">Membrane</keyword>
<feature type="transmembrane region" description="Helical" evidence="5">
    <location>
        <begin position="271"/>
        <end position="291"/>
    </location>
</feature>
<dbReference type="AlphaFoldDB" id="A0A553PSN7"/>
<reference evidence="6 7" key="1">
    <citation type="journal article" date="2018" name="Nat. Ecol. Evol.">
        <title>Genomic signatures of mitonuclear coevolution across populations of Tigriopus californicus.</title>
        <authorList>
            <person name="Barreto F.S."/>
            <person name="Watson E.T."/>
            <person name="Lima T.G."/>
            <person name="Willett C.S."/>
            <person name="Edmands S."/>
            <person name="Li W."/>
            <person name="Burton R.S."/>
        </authorList>
    </citation>
    <scope>NUCLEOTIDE SEQUENCE [LARGE SCALE GENOMIC DNA]</scope>
    <source>
        <strain evidence="6 7">San Diego</strain>
    </source>
</reference>
<sequence length="386" mass="43567">MTAVSNQEQAQDEASKPQRIQEKIKKFFIKYFFEGQKLSTDQAKAIENLREDSPWTERVLVKHRRLVGILIPLVFFQLCWWTLAIRWNYFQYFPDRYLLSITMIFGATIAGMTSEGGGAVAFPVMTLALGIKPAVARDFSLMIQSCGMTAAAFTIFWMKIKLEMRSVFFCSFGATFGMVLGLEMLDDLLSPPIKKLGFVCVWFSFAFSLYLLNRQHKRKTFDAIPDFGIWQTLVLIMTGFIGGIFSAIAGSGVDICSFSILSLLFRVSEKVATPTSVILMAINTCVGFYWRQLMTETGVEPEAWKFFAVCVPFVVFFAPFGSFISSHFHRQVSALIVIPITWQRGVLSGSLIAGGFLVFYCISKGGERLLKIQEEKEKRLLNNLAV</sequence>
<evidence type="ECO:0000256" key="3">
    <source>
        <dbReference type="ARBA" id="ARBA00022989"/>
    </source>
</evidence>
<evidence type="ECO:0000256" key="2">
    <source>
        <dbReference type="ARBA" id="ARBA00022692"/>
    </source>
</evidence>